<proteinExistence type="predicted"/>
<feature type="domain" description="ABC transporter" evidence="4">
    <location>
        <begin position="4"/>
        <end position="54"/>
    </location>
</feature>
<name>A0ABU6KJF7_9BACI</name>
<evidence type="ECO:0000256" key="3">
    <source>
        <dbReference type="ARBA" id="ARBA00022840"/>
    </source>
</evidence>
<dbReference type="InterPro" id="IPR003439">
    <property type="entry name" value="ABC_transporter-like_ATP-bd"/>
</dbReference>
<dbReference type="PANTHER" id="PTHR42711:SF17">
    <property type="entry name" value="ABC TRANSPORTER ATP-BINDING PROTEIN"/>
    <property type="match status" value="1"/>
</dbReference>
<dbReference type="EMBL" id="JARZFX010000013">
    <property type="protein sequence ID" value="MEC5425318.1"/>
    <property type="molecule type" value="Genomic_DNA"/>
</dbReference>
<dbReference type="Proteomes" id="UP001335737">
    <property type="component" value="Unassembled WGS sequence"/>
</dbReference>
<dbReference type="SUPFAM" id="SSF52540">
    <property type="entry name" value="P-loop containing nucleoside triphosphate hydrolases"/>
    <property type="match status" value="1"/>
</dbReference>
<dbReference type="Pfam" id="PF00005">
    <property type="entry name" value="ABC_tran"/>
    <property type="match status" value="1"/>
</dbReference>
<evidence type="ECO:0000259" key="4">
    <source>
        <dbReference type="Pfam" id="PF00005"/>
    </source>
</evidence>
<keyword evidence="3 5" id="KW-0067">ATP-binding</keyword>
<comment type="caution">
    <text evidence="5">The sequence shown here is derived from an EMBL/GenBank/DDBJ whole genome shotgun (WGS) entry which is preliminary data.</text>
</comment>
<organism evidence="5 6">
    <name type="scientific">Virgibacillus tibetensis</name>
    <dbReference type="NCBI Taxonomy" id="3042313"/>
    <lineage>
        <taxon>Bacteria</taxon>
        <taxon>Bacillati</taxon>
        <taxon>Bacillota</taxon>
        <taxon>Bacilli</taxon>
        <taxon>Bacillales</taxon>
        <taxon>Bacillaceae</taxon>
        <taxon>Virgibacillus</taxon>
    </lineage>
</organism>
<keyword evidence="2" id="KW-0547">Nucleotide-binding</keyword>
<dbReference type="InterPro" id="IPR050763">
    <property type="entry name" value="ABC_transporter_ATP-binding"/>
</dbReference>
<dbReference type="InterPro" id="IPR027417">
    <property type="entry name" value="P-loop_NTPase"/>
</dbReference>
<dbReference type="Gene3D" id="3.40.50.300">
    <property type="entry name" value="P-loop containing nucleotide triphosphate hydrolases"/>
    <property type="match status" value="1"/>
</dbReference>
<dbReference type="PANTHER" id="PTHR42711">
    <property type="entry name" value="ABC TRANSPORTER ATP-BINDING PROTEIN"/>
    <property type="match status" value="1"/>
</dbReference>
<reference evidence="5 6" key="1">
    <citation type="journal article" date="2024" name="Int. J. Syst. Evol. Microbiol.">
        <title>Virgibacillus tibetensis sp. nov., isolated from salt lake on the Tibetan Plateau of China.</title>
        <authorList>
            <person name="Phurbu D."/>
            <person name="Liu Z.-X."/>
            <person name="Wang R."/>
            <person name="Zheng Y.-Y."/>
            <person name="Liu H.-C."/>
            <person name="Zhou Y.-G."/>
            <person name="Yu Y.-J."/>
            <person name="Li A.-H."/>
        </authorList>
    </citation>
    <scope>NUCLEOTIDE SEQUENCE [LARGE SCALE GENOMIC DNA]</scope>
    <source>
        <strain evidence="5 6">C22-A2</strain>
    </source>
</reference>
<keyword evidence="6" id="KW-1185">Reference proteome</keyword>
<evidence type="ECO:0000256" key="2">
    <source>
        <dbReference type="ARBA" id="ARBA00022741"/>
    </source>
</evidence>
<accession>A0ABU6KJF7</accession>
<gene>
    <name evidence="5" type="ORF">QGM71_17695</name>
</gene>
<evidence type="ECO:0000256" key="1">
    <source>
        <dbReference type="ARBA" id="ARBA00022448"/>
    </source>
</evidence>
<sequence length="65" mass="6870">MEALKNLSLEVPIGSKVALLGPNVAGKSTLLHHLNGLKIPNEGSVKIIGSSLTKKLLPPFVTKWA</sequence>
<dbReference type="GO" id="GO:0005524">
    <property type="term" value="F:ATP binding"/>
    <property type="evidence" value="ECO:0007669"/>
    <property type="project" value="UniProtKB-KW"/>
</dbReference>
<evidence type="ECO:0000313" key="5">
    <source>
        <dbReference type="EMBL" id="MEC5425318.1"/>
    </source>
</evidence>
<protein>
    <submittedName>
        <fullName evidence="5">ATP-binding cassette domain-containing protein</fullName>
    </submittedName>
</protein>
<keyword evidence="1" id="KW-0813">Transport</keyword>
<evidence type="ECO:0000313" key="6">
    <source>
        <dbReference type="Proteomes" id="UP001335737"/>
    </source>
</evidence>